<feature type="domain" description="SLH" evidence="2">
    <location>
        <begin position="801"/>
        <end position="862"/>
    </location>
</feature>
<keyword evidence="1" id="KW-0732">Signal</keyword>
<dbReference type="Pfam" id="PF00395">
    <property type="entry name" value="SLH"/>
    <property type="match status" value="3"/>
</dbReference>
<name>A0A3E4QPI3_9ACTN</name>
<feature type="domain" description="SLH" evidence="2">
    <location>
        <begin position="663"/>
        <end position="727"/>
    </location>
</feature>
<evidence type="ECO:0000259" key="2">
    <source>
        <dbReference type="PROSITE" id="PS51272"/>
    </source>
</evidence>
<dbReference type="Proteomes" id="UP000260943">
    <property type="component" value="Unassembled WGS sequence"/>
</dbReference>
<comment type="caution">
    <text evidence="3">The sequence shown here is derived from an EMBL/GenBank/DDBJ whole genome shotgun (WGS) entry which is preliminary data.</text>
</comment>
<dbReference type="InterPro" id="IPR001119">
    <property type="entry name" value="SLH_dom"/>
</dbReference>
<evidence type="ECO:0000313" key="4">
    <source>
        <dbReference type="Proteomes" id="UP000260943"/>
    </source>
</evidence>
<gene>
    <name evidence="3" type="ORF">DXC81_09365</name>
</gene>
<feature type="chain" id="PRO_5017678417" evidence="1">
    <location>
        <begin position="35"/>
        <end position="862"/>
    </location>
</feature>
<evidence type="ECO:0000256" key="1">
    <source>
        <dbReference type="SAM" id="SignalP"/>
    </source>
</evidence>
<organism evidence="3 4">
    <name type="scientific">Collinsella tanakaei</name>
    <dbReference type="NCBI Taxonomy" id="626935"/>
    <lineage>
        <taxon>Bacteria</taxon>
        <taxon>Bacillati</taxon>
        <taxon>Actinomycetota</taxon>
        <taxon>Coriobacteriia</taxon>
        <taxon>Coriobacteriales</taxon>
        <taxon>Coriobacteriaceae</taxon>
        <taxon>Collinsella</taxon>
    </lineage>
</organism>
<sequence length="862" mass="91148">MTACVNKKSKRVAAVVTASLVGALSIGAPAVALAANGTSIDMLALTAQESFAKASLVTAKDDQGRALAVPSDGVVSVEQGGWMVPAKVKPLNGDPVEINTTDATIEYFKGFNNTTDKIDTVNAGNFPVGNYTVRVTYKKSGSAYEGASVCYNFKVVKSANLADAFLFDNATGANDVKDTTFTYNTKAQEPAVALGDTILVKDVDYTISFGSSTVQDAGTYTATITGKGKYAGQKKVVKFSIAKLDLSKAAISIADVAKADGSAAPVVTAIVADGVAPDTTVNTALQISVDSYSTDANGNQTIGECSATVSCSSDAANLVCETPQTVKFNIVDEVLGDDAFTYGGTAFSTALNIDLSDGQKFKPSKIAVKDGSVALPSSQYTVSYTDAQGNHVEESALQKAGVYFVKVRVNASATGYAYGSGTHSLKVVVKSGEITDDDIVFSYDGVVGSSFTKIYDGKDFLDQLDITVSTIEGKLVEGEDYTVKVVSGGKETDKVVDAAKGGKTYTITLDIPGYNDEISESDRQCTVTVSPLKLDNLYVAGGDLDAYTFDNDSTDKVSMVTVWYLGYTGSELKPSFDFGYYTNSKGEVVKYDANAAADLTWNALPACSATVTGYKFTADGAASQKEVDSIKGKGTYLPKFVFENANFNVTDSETDNFITVSDKNVGFADVKPGQWYSDSVFKAKQLGYIKGVQDSNIFAPESNITRADALVIISRMSGFDTVASEDWLNDNIQYLTRYNDVNPSAYYAKAVAWATKVGVVHGSNGSFRPDDLITREEFAAMLQKYATVLGKDVSVDADEVLAGFADGSEVSDWAKTAVAWAAESKVMGNGGSLDPTDPITRAMVATMAVNYQPEGINQDFIG</sequence>
<reference evidence="3 4" key="1">
    <citation type="submission" date="2018-08" db="EMBL/GenBank/DDBJ databases">
        <title>A genome reference for cultivated species of the human gut microbiota.</title>
        <authorList>
            <person name="Zou Y."/>
            <person name="Xue W."/>
            <person name="Luo G."/>
        </authorList>
    </citation>
    <scope>NUCLEOTIDE SEQUENCE [LARGE SCALE GENOMIC DNA]</scope>
    <source>
        <strain evidence="3 4">TF08-14</strain>
    </source>
</reference>
<dbReference type="EMBL" id="QSRJ01000012">
    <property type="protein sequence ID" value="RGL08131.1"/>
    <property type="molecule type" value="Genomic_DNA"/>
</dbReference>
<dbReference type="AlphaFoldDB" id="A0A3E4QPI3"/>
<protein>
    <submittedName>
        <fullName evidence="3">S-layer homology domain-containing protein</fullName>
    </submittedName>
</protein>
<feature type="signal peptide" evidence="1">
    <location>
        <begin position="1"/>
        <end position="34"/>
    </location>
</feature>
<accession>A0A3E4QPI3</accession>
<dbReference type="PROSITE" id="PS51272">
    <property type="entry name" value="SLH"/>
    <property type="match status" value="3"/>
</dbReference>
<evidence type="ECO:0000313" key="3">
    <source>
        <dbReference type="EMBL" id="RGL08131.1"/>
    </source>
</evidence>
<feature type="domain" description="SLH" evidence="2">
    <location>
        <begin position="734"/>
        <end position="796"/>
    </location>
</feature>
<dbReference type="RefSeq" id="WP_117680151.1">
    <property type="nucleotide sequence ID" value="NZ_QSRJ01000012.1"/>
</dbReference>
<proteinExistence type="predicted"/>